<evidence type="ECO:0000256" key="11">
    <source>
        <dbReference type="ARBA" id="ARBA00045065"/>
    </source>
</evidence>
<feature type="domain" description="ALG11 mannosyltransferase N-terminal" evidence="14">
    <location>
        <begin position="2"/>
        <end position="200"/>
    </location>
</feature>
<dbReference type="InParanoid" id="A0A3N4M0P7"/>
<evidence type="ECO:0000313" key="16">
    <source>
        <dbReference type="Proteomes" id="UP000267821"/>
    </source>
</evidence>
<organism evidence="15 16">
    <name type="scientific">Terfezia boudieri ATCC MYA-4762</name>
    <dbReference type="NCBI Taxonomy" id="1051890"/>
    <lineage>
        <taxon>Eukaryota</taxon>
        <taxon>Fungi</taxon>
        <taxon>Dikarya</taxon>
        <taxon>Ascomycota</taxon>
        <taxon>Pezizomycotina</taxon>
        <taxon>Pezizomycetes</taxon>
        <taxon>Pezizales</taxon>
        <taxon>Pezizaceae</taxon>
        <taxon>Terfezia</taxon>
    </lineage>
</organism>
<dbReference type="GO" id="GO:0006487">
    <property type="term" value="P:protein N-linked glycosylation"/>
    <property type="evidence" value="ECO:0007669"/>
    <property type="project" value="TreeGrafter"/>
</dbReference>
<dbReference type="SUPFAM" id="SSF53756">
    <property type="entry name" value="UDP-Glycosyltransferase/glycogen phosphorylase"/>
    <property type="match status" value="1"/>
</dbReference>
<comment type="catalytic activity">
    <reaction evidence="11 12">
        <text>an alpha-D-Man-(1-&gt;3)-[alpha-D-Man-(1-&gt;6)]-beta-D-Man-(1-&gt;4)-beta-D-GlcNAc-(1-&gt;4)-alpha-D-GlcNAc-diphospho-di-trans,poly-cis-dolichol + 2 GDP-alpha-D-mannose = an alpha-D-Man-(1-&gt;2)-alpha-D-Man-(1-&gt;2)-alpha-D-Man-(1-&gt;3)-[alpha-D-Man-(1-&gt;6)]-beta-D-Man-(1-&gt;4)-beta-D-GlcNAc-(1-&gt;4)-alpha-D-GlcNAc-diphospho-di-trans,poly-cis-dolichol + 2 GDP + 2 H(+)</text>
        <dbReference type="Rhea" id="RHEA:29523"/>
        <dbReference type="Rhea" id="RHEA-COMP:19515"/>
        <dbReference type="Rhea" id="RHEA-COMP:19516"/>
        <dbReference type="ChEBI" id="CHEBI:15378"/>
        <dbReference type="ChEBI" id="CHEBI:57527"/>
        <dbReference type="ChEBI" id="CHEBI:58189"/>
        <dbReference type="ChEBI" id="CHEBI:132511"/>
        <dbReference type="ChEBI" id="CHEBI:132515"/>
        <dbReference type="EC" id="2.4.1.131"/>
    </reaction>
    <physiologicalReaction direction="left-to-right" evidence="11 12">
        <dbReference type="Rhea" id="RHEA:29524"/>
    </physiologicalReaction>
</comment>
<evidence type="ECO:0000256" key="2">
    <source>
        <dbReference type="ARBA" id="ARBA00004922"/>
    </source>
</evidence>
<name>A0A3N4M0P7_9PEZI</name>
<evidence type="ECO:0000256" key="8">
    <source>
        <dbReference type="ARBA" id="ARBA00022824"/>
    </source>
</evidence>
<keyword evidence="5 12" id="KW-0328">Glycosyltransferase</keyword>
<accession>A0A3N4M0P7</accession>
<keyword evidence="6 12" id="KW-0808">Transferase</keyword>
<protein>
    <recommendedName>
        <fullName evidence="4 12">GDP-Man:Man(3)GlcNAc(2)-PP-Dol alpha-1,2-mannosyltransferase</fullName>
        <ecNumber evidence="3 12">2.4.1.131</ecNumber>
    </recommendedName>
</protein>
<dbReference type="FunCoup" id="A0A3N4M0P7">
    <property type="interactions" value="411"/>
</dbReference>
<gene>
    <name evidence="15" type="ORF">L211DRAFT_887943</name>
</gene>
<dbReference type="InterPro" id="IPR038013">
    <property type="entry name" value="ALG11"/>
</dbReference>
<keyword evidence="8 12" id="KW-0256">Endoplasmic reticulum</keyword>
<dbReference type="CDD" id="cd03806">
    <property type="entry name" value="GT4_ALG11-like"/>
    <property type="match status" value="1"/>
</dbReference>
<keyword evidence="10" id="KW-0472">Membrane</keyword>
<dbReference type="EC" id="2.4.1.131" evidence="3 12"/>
<dbReference type="PANTHER" id="PTHR45919:SF1">
    <property type="entry name" value="GDP-MAN:MAN(3)GLCNAC(2)-PP-DOL ALPHA-1,2-MANNOSYLTRANSFERASE"/>
    <property type="match status" value="1"/>
</dbReference>
<sequence>MIVGFFHPFCHAGGGGERVLWAAIRATQNNYPNAVCAVYTGDHEVDRFAMLKRVQDRFSIPLDTTRIVFIYVSHRRLVSPQLYPHFTLLLQSFGSIPLAYSALSLLVPDIFIDTMGYPFTYPFIKLLFGHKRVPVGAYVHYPTISTDMLDSLPSENASIKMKVKKQYWKMFSLMYRTCGSSVDVVMTNSSWTARHIRSLWPKETTSEAAPGGAKVVFPPCSVSEITSAIPITNTPRQPYLLSIAQFRPEKRIDILIRAFAYFYKSLPASSPLKAKSRLVLLGSVRDDDDAKRVYELRLLAHELGVKEQVEFVLNAPWKAVLGWLGKSWVGVNAMWNEHFGIGVVEYLAAGLVGVVHDSGGPKEDIVVEGLGIKELTLKTGYHATDIPSFASAFQKALSLPSKDVLALRKRAQASSARFSEEVFAKGWLEAMEDLVDLMPPRKKFF</sequence>
<dbReference type="GO" id="GO:0004377">
    <property type="term" value="F:GDP-Man:Man(3)GlcNAc(2)-PP-Dol alpha-1,2-mannosyltransferase activity"/>
    <property type="evidence" value="ECO:0007669"/>
    <property type="project" value="UniProtKB-UniRule"/>
</dbReference>
<evidence type="ECO:0000256" key="12">
    <source>
        <dbReference type="RuleBase" id="RU367051"/>
    </source>
</evidence>
<dbReference type="Pfam" id="PF00534">
    <property type="entry name" value="Glycos_transf_1"/>
    <property type="match status" value="1"/>
</dbReference>
<dbReference type="GO" id="GO:0005789">
    <property type="term" value="C:endoplasmic reticulum membrane"/>
    <property type="evidence" value="ECO:0007669"/>
    <property type="project" value="UniProtKB-SubCell"/>
</dbReference>
<dbReference type="Pfam" id="PF15924">
    <property type="entry name" value="ALG11_N"/>
    <property type="match status" value="1"/>
</dbReference>
<dbReference type="InterPro" id="IPR031814">
    <property type="entry name" value="ALG11_N"/>
</dbReference>
<evidence type="ECO:0000313" key="15">
    <source>
        <dbReference type="EMBL" id="RPB28640.1"/>
    </source>
</evidence>
<evidence type="ECO:0000259" key="14">
    <source>
        <dbReference type="Pfam" id="PF15924"/>
    </source>
</evidence>
<keyword evidence="16" id="KW-1185">Reference proteome</keyword>
<evidence type="ECO:0000256" key="6">
    <source>
        <dbReference type="ARBA" id="ARBA00022679"/>
    </source>
</evidence>
<dbReference type="PANTHER" id="PTHR45919">
    <property type="entry name" value="GDP-MAN:MAN(3)GLCNAC(2)-PP-DOL ALPHA-1,2-MANNOSYLTRANSFERASE"/>
    <property type="match status" value="1"/>
</dbReference>
<evidence type="ECO:0000256" key="5">
    <source>
        <dbReference type="ARBA" id="ARBA00022676"/>
    </source>
</evidence>
<evidence type="ECO:0000256" key="9">
    <source>
        <dbReference type="ARBA" id="ARBA00022989"/>
    </source>
</evidence>
<dbReference type="Proteomes" id="UP000267821">
    <property type="component" value="Unassembled WGS sequence"/>
</dbReference>
<evidence type="ECO:0000256" key="7">
    <source>
        <dbReference type="ARBA" id="ARBA00022692"/>
    </source>
</evidence>
<dbReference type="OrthoDB" id="2276068at2759"/>
<dbReference type="UniPathway" id="UPA00378"/>
<evidence type="ECO:0000256" key="10">
    <source>
        <dbReference type="ARBA" id="ARBA00023136"/>
    </source>
</evidence>
<comment type="similarity">
    <text evidence="12">Belongs to the glycosyltransferase group 1 family. Glycosyltransferase 4 subfamily.</text>
</comment>
<dbReference type="InterPro" id="IPR001296">
    <property type="entry name" value="Glyco_trans_1"/>
</dbReference>
<comment type="subcellular location">
    <subcellularLocation>
        <location evidence="1">Endoplasmic reticulum membrane</location>
        <topology evidence="1">Single-pass membrane protein</topology>
    </subcellularLocation>
</comment>
<feature type="domain" description="Glycosyl transferase family 1" evidence="13">
    <location>
        <begin position="236"/>
        <end position="379"/>
    </location>
</feature>
<proteinExistence type="inferred from homology"/>
<evidence type="ECO:0000256" key="4">
    <source>
        <dbReference type="ARBA" id="ARBA00022018"/>
    </source>
</evidence>
<keyword evidence="7" id="KW-0812">Transmembrane</keyword>
<dbReference type="AlphaFoldDB" id="A0A3N4M0P7"/>
<evidence type="ECO:0000256" key="1">
    <source>
        <dbReference type="ARBA" id="ARBA00004389"/>
    </source>
</evidence>
<comment type="pathway">
    <text evidence="2 12">Protein modification; protein glycosylation.</text>
</comment>
<dbReference type="STRING" id="1051890.A0A3N4M0P7"/>
<reference evidence="15 16" key="1">
    <citation type="journal article" date="2018" name="Nat. Ecol. Evol.">
        <title>Pezizomycetes genomes reveal the molecular basis of ectomycorrhizal truffle lifestyle.</title>
        <authorList>
            <person name="Murat C."/>
            <person name="Payen T."/>
            <person name="Noel B."/>
            <person name="Kuo A."/>
            <person name="Morin E."/>
            <person name="Chen J."/>
            <person name="Kohler A."/>
            <person name="Krizsan K."/>
            <person name="Balestrini R."/>
            <person name="Da Silva C."/>
            <person name="Montanini B."/>
            <person name="Hainaut M."/>
            <person name="Levati E."/>
            <person name="Barry K.W."/>
            <person name="Belfiori B."/>
            <person name="Cichocki N."/>
            <person name="Clum A."/>
            <person name="Dockter R.B."/>
            <person name="Fauchery L."/>
            <person name="Guy J."/>
            <person name="Iotti M."/>
            <person name="Le Tacon F."/>
            <person name="Lindquist E.A."/>
            <person name="Lipzen A."/>
            <person name="Malagnac F."/>
            <person name="Mello A."/>
            <person name="Molinier V."/>
            <person name="Miyauchi S."/>
            <person name="Poulain J."/>
            <person name="Riccioni C."/>
            <person name="Rubini A."/>
            <person name="Sitrit Y."/>
            <person name="Splivallo R."/>
            <person name="Traeger S."/>
            <person name="Wang M."/>
            <person name="Zifcakova L."/>
            <person name="Wipf D."/>
            <person name="Zambonelli A."/>
            <person name="Paolocci F."/>
            <person name="Nowrousian M."/>
            <person name="Ottonello S."/>
            <person name="Baldrian P."/>
            <person name="Spatafora J.W."/>
            <person name="Henrissat B."/>
            <person name="Nagy L.G."/>
            <person name="Aury J.M."/>
            <person name="Wincker P."/>
            <person name="Grigoriev I.V."/>
            <person name="Bonfante P."/>
            <person name="Martin F.M."/>
        </authorList>
    </citation>
    <scope>NUCLEOTIDE SEQUENCE [LARGE SCALE GENOMIC DNA]</scope>
    <source>
        <strain evidence="15 16">ATCC MYA-4762</strain>
    </source>
</reference>
<dbReference type="EMBL" id="ML121529">
    <property type="protein sequence ID" value="RPB28640.1"/>
    <property type="molecule type" value="Genomic_DNA"/>
</dbReference>
<dbReference type="Gene3D" id="3.40.50.2000">
    <property type="entry name" value="Glycogen Phosphorylase B"/>
    <property type="match status" value="1"/>
</dbReference>
<comment type="function">
    <text evidence="12">GDP-Man:Man(3)GlcNAc(2)-PP-Dol alpha-1,2-mannosyltransferase that operates in the biosynthetic pathway of dolichol-linked oligosaccharides, the glycan precursors employed in protein asparagine (N)-glycosylation. The assembly of dolichol-linked oligosaccharides begins on the cytosolic side of the endoplasmic reticulum membrane and finishes in its lumen. The sequential addition of sugars to dolichol pyrophosphate produces dolichol-linked oligosaccharides containing fourteen sugars, including two GlcNAcs, nine mannoses and three glucoses. Once assembled, the oligosaccharide is transferred from the lipid to nascent proteins by oligosaccharyltransferases. Catalyzes, on the cytoplasmic face of the endoplasmic reticulum, the addition of the fourth and fifth mannose residues to the dolichol-linked oligosaccharide chain, to produce Man(5)GlcNAc(2)-PP-dolichol core oligosaccharide.</text>
</comment>
<evidence type="ECO:0000256" key="3">
    <source>
        <dbReference type="ARBA" id="ARBA00012645"/>
    </source>
</evidence>
<evidence type="ECO:0000259" key="13">
    <source>
        <dbReference type="Pfam" id="PF00534"/>
    </source>
</evidence>
<keyword evidence="9" id="KW-1133">Transmembrane helix</keyword>